<feature type="compositionally biased region" description="Basic and acidic residues" evidence="4">
    <location>
        <begin position="105"/>
        <end position="116"/>
    </location>
</feature>
<feature type="repeat" description="WD" evidence="3">
    <location>
        <begin position="550"/>
        <end position="585"/>
    </location>
</feature>
<evidence type="ECO:0000313" key="5">
    <source>
        <dbReference type="EMBL" id="CAH9102950.1"/>
    </source>
</evidence>
<dbReference type="InterPro" id="IPR015943">
    <property type="entry name" value="WD40/YVTN_repeat-like_dom_sf"/>
</dbReference>
<feature type="compositionally biased region" description="Low complexity" evidence="4">
    <location>
        <begin position="418"/>
        <end position="428"/>
    </location>
</feature>
<dbReference type="InterPro" id="IPR001680">
    <property type="entry name" value="WD40_rpt"/>
</dbReference>
<dbReference type="PANTHER" id="PTHR44376">
    <property type="entry name" value="TRANSCRIPTIONAL REGULATOR OF FILAMENTOUS GROWTH FLO8"/>
    <property type="match status" value="1"/>
</dbReference>
<organism evidence="5 6">
    <name type="scientific">Cuscuta epithymum</name>
    <dbReference type="NCBI Taxonomy" id="186058"/>
    <lineage>
        <taxon>Eukaryota</taxon>
        <taxon>Viridiplantae</taxon>
        <taxon>Streptophyta</taxon>
        <taxon>Embryophyta</taxon>
        <taxon>Tracheophyta</taxon>
        <taxon>Spermatophyta</taxon>
        <taxon>Magnoliopsida</taxon>
        <taxon>eudicotyledons</taxon>
        <taxon>Gunneridae</taxon>
        <taxon>Pentapetalae</taxon>
        <taxon>asterids</taxon>
        <taxon>lamiids</taxon>
        <taxon>Solanales</taxon>
        <taxon>Convolvulaceae</taxon>
        <taxon>Cuscuteae</taxon>
        <taxon>Cuscuta</taxon>
        <taxon>Cuscuta subgen. Cuscuta</taxon>
    </lineage>
</organism>
<name>A0AAV0DNX8_9ASTE</name>
<sequence length="793" mass="87282">MEADKMLDVYIYDYLIKRKMTVSARAFHAEAEVPTNRTAIDTPGGFLLEWWSIFWEIFVARFRCPPSGSRNEIVISKSQEQQQQHQSDEQQQCQIQQQILQKHVEQQSQRQREETRLGCATSAEMHSRPSRVAMNALTRSRSSLPGPNRKRPMQSSDGSNAGQPFNHSYTSILTSGTCVDQHPRHGSPVGNLRSFPETKDQPQLRHVSHGPMNTLNPLTNLKSAFSDASLTQLYGSNHGVSNMPLKGWPLTGFERLLPGHLQHQNPLLNPSQPSQQLQLQQQIQSLLGSQYMDVRKDVQPHFLSNLVPDSNLLVQAGLPLFSCADDTLIKLYQSELAKANQRQQQCQRPTVLGQCPETSSYKIAQQDNTITASNSAMDATFSNTSRDNDQIPALRKRKQPLSSNPTNSSGTANTTIRSSQSMSPSSPSTHTMEDVISSVPLLLPDDSKSQIYCSSGADTNASNQMADIVRFISHGSMDDNVDSFLDKNVCGTEDAITQCLDVPFSEIGSIESNEVNCCDFSCEGKLIATGGDSNKVVLWCTDSKEQKCTLGEHSDKITDVRFSPRRPQLASCSLDRMVKIWDIHSPGKSLRTFTGHSASVVSVDFHPNKEDLICSSDDVSAIRYWTIKNGGCAGVSKVAAAQVRFQPTRGRFLAAAVGNGVSLIDVETTQTCSRYPLKGHASNVRSVCWSSSGEYIASLSEDFVRVWKVGSGGDQKCVHELSITGKRFRTCTFHPIQPSLLVIGSQQCLELWNMAENKMLTMVEGPISTLAVSSFAGLLASAASGGNSVKLWK</sequence>
<dbReference type="Pfam" id="PF00400">
    <property type="entry name" value="WD40"/>
    <property type="match status" value="4"/>
</dbReference>
<dbReference type="Gene3D" id="2.130.10.10">
    <property type="entry name" value="YVTN repeat-like/Quinoprotein amine dehydrogenase"/>
    <property type="match status" value="2"/>
</dbReference>
<dbReference type="PROSITE" id="PS00678">
    <property type="entry name" value="WD_REPEATS_1"/>
    <property type="match status" value="1"/>
</dbReference>
<dbReference type="PROSITE" id="PS50294">
    <property type="entry name" value="WD_REPEATS_REGION"/>
    <property type="match status" value="1"/>
</dbReference>
<dbReference type="GO" id="GO:0003714">
    <property type="term" value="F:transcription corepressor activity"/>
    <property type="evidence" value="ECO:0007669"/>
    <property type="project" value="InterPro"/>
</dbReference>
<keyword evidence="2" id="KW-0677">Repeat</keyword>
<dbReference type="AlphaFoldDB" id="A0AAV0DNX8"/>
<dbReference type="EMBL" id="CAMAPF010000118">
    <property type="protein sequence ID" value="CAH9102950.1"/>
    <property type="molecule type" value="Genomic_DNA"/>
</dbReference>
<reference evidence="5" key="1">
    <citation type="submission" date="2022-07" db="EMBL/GenBank/DDBJ databases">
        <authorList>
            <person name="Macas J."/>
            <person name="Novak P."/>
            <person name="Neumann P."/>
        </authorList>
    </citation>
    <scope>NUCLEOTIDE SEQUENCE</scope>
</reference>
<dbReference type="SUPFAM" id="SSF50978">
    <property type="entry name" value="WD40 repeat-like"/>
    <property type="match status" value="1"/>
</dbReference>
<protein>
    <recommendedName>
        <fullName evidence="7">Transcriptional corepressor LEUNIG-like</fullName>
    </recommendedName>
</protein>
<dbReference type="CDD" id="cd00200">
    <property type="entry name" value="WD40"/>
    <property type="match status" value="1"/>
</dbReference>
<dbReference type="Proteomes" id="UP001152523">
    <property type="component" value="Unassembled WGS sequence"/>
</dbReference>
<dbReference type="Pfam" id="PF08513">
    <property type="entry name" value="LisH"/>
    <property type="match status" value="1"/>
</dbReference>
<evidence type="ECO:0000313" key="6">
    <source>
        <dbReference type="Proteomes" id="UP001152523"/>
    </source>
</evidence>
<proteinExistence type="predicted"/>
<dbReference type="SMART" id="SM00320">
    <property type="entry name" value="WD40"/>
    <property type="match status" value="6"/>
</dbReference>
<feature type="compositionally biased region" description="Polar residues" evidence="4">
    <location>
        <begin position="374"/>
        <end position="385"/>
    </location>
</feature>
<dbReference type="PROSITE" id="PS50896">
    <property type="entry name" value="LISH"/>
    <property type="match status" value="1"/>
</dbReference>
<dbReference type="InterPro" id="IPR019775">
    <property type="entry name" value="WD40_repeat_CS"/>
</dbReference>
<comment type="caution">
    <text evidence="5">The sequence shown here is derived from an EMBL/GenBank/DDBJ whole genome shotgun (WGS) entry which is preliminary data.</text>
</comment>
<evidence type="ECO:0000256" key="3">
    <source>
        <dbReference type="PROSITE-ProRule" id="PRU00221"/>
    </source>
</evidence>
<evidence type="ECO:0000256" key="4">
    <source>
        <dbReference type="SAM" id="MobiDB-lite"/>
    </source>
</evidence>
<feature type="region of interest" description="Disordered" evidence="4">
    <location>
        <begin position="105"/>
        <end position="167"/>
    </location>
</feature>
<dbReference type="InterPro" id="IPR044716">
    <property type="entry name" value="LEUNIG-like"/>
</dbReference>
<dbReference type="InterPro" id="IPR006594">
    <property type="entry name" value="LisH"/>
</dbReference>
<feature type="repeat" description="WD" evidence="3">
    <location>
        <begin position="593"/>
        <end position="635"/>
    </location>
</feature>
<evidence type="ECO:0008006" key="7">
    <source>
        <dbReference type="Google" id="ProtNLM"/>
    </source>
</evidence>
<keyword evidence="6" id="KW-1185">Reference proteome</keyword>
<feature type="region of interest" description="Disordered" evidence="4">
    <location>
        <begin position="374"/>
        <end position="432"/>
    </location>
</feature>
<evidence type="ECO:0000256" key="2">
    <source>
        <dbReference type="ARBA" id="ARBA00022737"/>
    </source>
</evidence>
<accession>A0AAV0DNX8</accession>
<dbReference type="InterPro" id="IPR036322">
    <property type="entry name" value="WD40_repeat_dom_sf"/>
</dbReference>
<dbReference type="PANTHER" id="PTHR44376:SF17">
    <property type="entry name" value="TRANSCRIPTIONAL COREPRESSOR LEUNIG-LIKE ISOFORM X1"/>
    <property type="match status" value="1"/>
</dbReference>
<evidence type="ECO:0000256" key="1">
    <source>
        <dbReference type="ARBA" id="ARBA00022574"/>
    </source>
</evidence>
<dbReference type="PROSITE" id="PS50082">
    <property type="entry name" value="WD_REPEATS_2"/>
    <property type="match status" value="2"/>
</dbReference>
<keyword evidence="1 3" id="KW-0853">WD repeat</keyword>
<gene>
    <name evidence="5" type="ORF">CEPIT_LOCUS16177</name>
</gene>
<feature type="compositionally biased region" description="Polar residues" evidence="4">
    <location>
        <begin position="400"/>
        <end position="417"/>
    </location>
</feature>
<feature type="compositionally biased region" description="Polar residues" evidence="4">
    <location>
        <begin position="153"/>
        <end position="167"/>
    </location>
</feature>